<dbReference type="PRINTS" id="PR01407">
    <property type="entry name" value="BUTYPHLNCDUF"/>
</dbReference>
<dbReference type="SUPFAM" id="SSF49899">
    <property type="entry name" value="Concanavalin A-like lectins/glucanases"/>
    <property type="match status" value="1"/>
</dbReference>
<dbReference type="PANTHER" id="PTHR24103">
    <property type="entry name" value="E3 UBIQUITIN-PROTEIN LIGASE TRIM"/>
    <property type="match status" value="1"/>
</dbReference>
<dbReference type="Gene3D" id="2.60.120.920">
    <property type="match status" value="1"/>
</dbReference>
<evidence type="ECO:0000259" key="4">
    <source>
        <dbReference type="PROSITE" id="PS50188"/>
    </source>
</evidence>
<evidence type="ECO:0000313" key="6">
    <source>
        <dbReference type="Proteomes" id="UP000694545"/>
    </source>
</evidence>
<evidence type="ECO:0000256" key="2">
    <source>
        <dbReference type="ARBA" id="ARBA00022699"/>
    </source>
</evidence>
<reference evidence="5" key="2">
    <citation type="submission" date="2025-09" db="UniProtKB">
        <authorList>
            <consortium name="Ensembl"/>
        </authorList>
    </citation>
    <scope>IDENTIFICATION</scope>
</reference>
<dbReference type="InterPro" id="IPR001870">
    <property type="entry name" value="B30.2/SPRY"/>
</dbReference>
<dbReference type="SMART" id="SM00589">
    <property type="entry name" value="PRY"/>
    <property type="match status" value="1"/>
</dbReference>
<keyword evidence="2" id="KW-0528">Neurotoxin</keyword>
<dbReference type="Ensembl" id="ENSVKKT00000004139.1">
    <property type="protein sequence ID" value="ENSVKKP00000004028.1"/>
    <property type="gene ID" value="ENSVKKG00000003024.1"/>
</dbReference>
<dbReference type="Pfam" id="PF13765">
    <property type="entry name" value="PRY"/>
    <property type="match status" value="1"/>
</dbReference>
<proteinExistence type="inferred from homology"/>
<name>A0A8D2IR34_VARKO</name>
<dbReference type="AlphaFoldDB" id="A0A8D2IR34"/>
<organism evidence="5 6">
    <name type="scientific">Varanus komodoensis</name>
    <name type="common">Komodo dragon</name>
    <dbReference type="NCBI Taxonomy" id="61221"/>
    <lineage>
        <taxon>Eukaryota</taxon>
        <taxon>Metazoa</taxon>
        <taxon>Chordata</taxon>
        <taxon>Craniata</taxon>
        <taxon>Vertebrata</taxon>
        <taxon>Euteleostomi</taxon>
        <taxon>Lepidosauria</taxon>
        <taxon>Squamata</taxon>
        <taxon>Bifurcata</taxon>
        <taxon>Unidentata</taxon>
        <taxon>Episquamata</taxon>
        <taxon>Toxicofera</taxon>
        <taxon>Anguimorpha</taxon>
        <taxon>Paleoanguimorpha</taxon>
        <taxon>Varanoidea</taxon>
        <taxon>Varanidae</taxon>
        <taxon>Varanus</taxon>
    </lineage>
</organism>
<keyword evidence="6" id="KW-1185">Reference proteome</keyword>
<dbReference type="InterPro" id="IPR050143">
    <property type="entry name" value="TRIM/RBCC"/>
</dbReference>
<sequence>MQKFLEEKQHLWLDQLEKREGETLTDLSQEISQLSLLMTEREETLLQPAIEFLQDITNCLSRCEKNLIQYVVDLPPKLEERLRIYAQKNSDLKKAMQNCEVRVTMDPDTACHKLFLSKDLKTVRWDVLLEEKTDNPERFDHMNSVLGHRNFTSGRHWWEAEVQGKGKWEVPLEAPVWAIGIARGTMTRKGYVSLGQKEGIWAVGKIYLGLDAPCQALAFTALEPVRLTLRKEPGKIWVALHYEEGWVDFFDANSDDFIFTFYVGSFSGQRIRPFFYSGE</sequence>
<dbReference type="InterPro" id="IPR006574">
    <property type="entry name" value="PRY"/>
</dbReference>
<dbReference type="InterPro" id="IPR003879">
    <property type="entry name" value="Butyrophylin_SPRY"/>
</dbReference>
<evidence type="ECO:0000256" key="1">
    <source>
        <dbReference type="ARBA" id="ARBA00009651"/>
    </source>
</evidence>
<comment type="function">
    <text evidence="3">Neurotoxin that produces dose-dependent hypolocomotion and hyperalgesia in mice. May directly act on the central nervous system, as it is 6500-fold more potent when administered intracerebroventricularly than intraperitoneal.</text>
</comment>
<dbReference type="InterPro" id="IPR013320">
    <property type="entry name" value="ConA-like_dom_sf"/>
</dbReference>
<reference evidence="5" key="1">
    <citation type="submission" date="2025-08" db="UniProtKB">
        <authorList>
            <consortium name="Ensembl"/>
        </authorList>
    </citation>
    <scope>IDENTIFICATION</scope>
</reference>
<protein>
    <recommendedName>
        <fullName evidence="4">B30.2/SPRY domain-containing protein</fullName>
    </recommendedName>
</protein>
<comment type="similarity">
    <text evidence="1">Belongs to the ohanin/vespryn family.</text>
</comment>
<dbReference type="PROSITE" id="PS50188">
    <property type="entry name" value="B302_SPRY"/>
    <property type="match status" value="1"/>
</dbReference>
<keyword evidence="2" id="KW-0800">Toxin</keyword>
<evidence type="ECO:0000256" key="3">
    <source>
        <dbReference type="ARBA" id="ARBA00034460"/>
    </source>
</evidence>
<feature type="domain" description="B30.2/SPRY" evidence="4">
    <location>
        <begin position="83"/>
        <end position="279"/>
    </location>
</feature>
<dbReference type="Proteomes" id="UP000694545">
    <property type="component" value="Unplaced"/>
</dbReference>
<accession>A0A8D2IR34</accession>
<dbReference type="InterPro" id="IPR043136">
    <property type="entry name" value="B30.2/SPRY_sf"/>
</dbReference>
<evidence type="ECO:0000313" key="5">
    <source>
        <dbReference type="Ensembl" id="ENSVKKP00000004028.1"/>
    </source>
</evidence>